<evidence type="ECO:0000313" key="3">
    <source>
        <dbReference type="Proteomes" id="UP000278327"/>
    </source>
</evidence>
<dbReference type="EMBL" id="QICA01000003">
    <property type="protein sequence ID" value="RNL39316.1"/>
    <property type="molecule type" value="Genomic_DNA"/>
</dbReference>
<proteinExistence type="predicted"/>
<evidence type="ECO:0000259" key="1">
    <source>
        <dbReference type="Pfam" id="PF12172"/>
    </source>
</evidence>
<evidence type="ECO:0000313" key="2">
    <source>
        <dbReference type="EMBL" id="RNL39316.1"/>
    </source>
</evidence>
<dbReference type="Proteomes" id="UP000278327">
    <property type="component" value="Unassembled WGS sequence"/>
</dbReference>
<dbReference type="PANTHER" id="PTHR34075:SF5">
    <property type="entry name" value="BLR3430 PROTEIN"/>
    <property type="match status" value="1"/>
</dbReference>
<dbReference type="InterPro" id="IPR022002">
    <property type="entry name" value="ChsH2_Znr"/>
</dbReference>
<organism evidence="2 3">
    <name type="scientific">Adlercreutzia equolifaciens subsp. celatus DSM 18785</name>
    <dbReference type="NCBI Taxonomy" id="1121021"/>
    <lineage>
        <taxon>Bacteria</taxon>
        <taxon>Bacillati</taxon>
        <taxon>Actinomycetota</taxon>
        <taxon>Coriobacteriia</taxon>
        <taxon>Eggerthellales</taxon>
        <taxon>Eggerthellaceae</taxon>
        <taxon>Adlercreutzia</taxon>
    </lineage>
</organism>
<dbReference type="RefSeq" id="WP_117283625.1">
    <property type="nucleotide sequence ID" value="NZ_JAMTCE010000011.1"/>
</dbReference>
<gene>
    <name evidence="2" type="ORF">DMP10_02715</name>
</gene>
<reference evidence="2 3" key="1">
    <citation type="journal article" date="2019" name="Microbiol. Resour. Announc.">
        <title>Draft Genome Sequences of Type Strains of Gordonibacter faecihominis, Paraeggerthella hongkongensis, Parvibacter caecicola,Slackia equolifaciens, Slackia faecicanis, and Slackia isoflavoniconvertens.</title>
        <authorList>
            <person name="Danylec N."/>
            <person name="Stoll D.A."/>
            <person name="Dotsch A."/>
            <person name="Huch M."/>
        </authorList>
    </citation>
    <scope>NUCLEOTIDE SEQUENCE [LARGE SCALE GENOMIC DNA]</scope>
    <source>
        <strain evidence="2 3">DSM 18785</strain>
    </source>
</reference>
<dbReference type="SUPFAM" id="SSF50249">
    <property type="entry name" value="Nucleic acid-binding proteins"/>
    <property type="match status" value="1"/>
</dbReference>
<sequence>MTLKLERNVKRFYDGLEEGVIYARKCTECGAIEYPPHYACNTCGYHETEWTTISGRGVLKSAILPVSLNANSRLAEIGSYCFGEVALEDDPNCSFNSTIFGVDADNVEDIRAHLPVAVHAKIIQLDGYKTVMFEVDEDALS</sequence>
<dbReference type="Gene3D" id="6.10.30.10">
    <property type="match status" value="1"/>
</dbReference>
<dbReference type="InterPro" id="IPR012340">
    <property type="entry name" value="NA-bd_OB-fold"/>
</dbReference>
<protein>
    <recommendedName>
        <fullName evidence="1">ChsH2 rubredoxin-like zinc ribbon domain-containing protein</fullName>
    </recommendedName>
</protein>
<dbReference type="PANTHER" id="PTHR34075">
    <property type="entry name" value="BLR3430 PROTEIN"/>
    <property type="match status" value="1"/>
</dbReference>
<feature type="domain" description="ChsH2 rubredoxin-like zinc ribbon" evidence="1">
    <location>
        <begin position="14"/>
        <end position="44"/>
    </location>
</feature>
<dbReference type="AlphaFoldDB" id="A0A3N0AY91"/>
<comment type="caution">
    <text evidence="2">The sequence shown here is derived from an EMBL/GenBank/DDBJ whole genome shotgun (WGS) entry which is preliminary data.</text>
</comment>
<accession>A0A3N0AY91</accession>
<name>A0A3N0AY91_9ACTN</name>
<keyword evidence="3" id="KW-1185">Reference proteome</keyword>
<dbReference type="InterPro" id="IPR052513">
    <property type="entry name" value="Thioester_dehydratase-like"/>
</dbReference>
<dbReference type="Pfam" id="PF12172">
    <property type="entry name" value="zf-ChsH2"/>
    <property type="match status" value="1"/>
</dbReference>